<evidence type="ECO:0000313" key="1">
    <source>
        <dbReference type="EMBL" id="MCX5618821.1"/>
    </source>
</evidence>
<dbReference type="RefSeq" id="WP_266137208.1">
    <property type="nucleotide sequence ID" value="NZ_JANIDX010000001.1"/>
</dbReference>
<dbReference type="Proteomes" id="UP001165575">
    <property type="component" value="Unassembled WGS sequence"/>
</dbReference>
<dbReference type="EMBL" id="JANIDX010000001">
    <property type="protein sequence ID" value="MCX5618821.1"/>
    <property type="molecule type" value="Genomic_DNA"/>
</dbReference>
<gene>
    <name evidence="1" type="ORF">NQF89_00045</name>
</gene>
<accession>A0ABT3WPT8</accession>
<comment type="caution">
    <text evidence="1">The sequence shown here is derived from an EMBL/GenBank/DDBJ whole genome shotgun (WGS) entry which is preliminary data.</text>
</comment>
<reference evidence="1 2" key="1">
    <citation type="submission" date="2022-07" db="EMBL/GenBank/DDBJ databases">
        <title>Bombella genomes.</title>
        <authorList>
            <person name="Harer L."/>
            <person name="Styblova S."/>
            <person name="Ehrmann M."/>
        </authorList>
    </citation>
    <scope>NUCLEOTIDE SEQUENCE [LARGE SCALE GENOMIC DNA]</scope>
    <source>
        <strain evidence="1 2">TMW 2.2556</strain>
    </source>
</reference>
<organism evidence="1 2">
    <name type="scientific">Bombella pollinis</name>
    <dbReference type="NCBI Taxonomy" id="2967337"/>
    <lineage>
        <taxon>Bacteria</taxon>
        <taxon>Pseudomonadati</taxon>
        <taxon>Pseudomonadota</taxon>
        <taxon>Alphaproteobacteria</taxon>
        <taxon>Acetobacterales</taxon>
        <taxon>Acetobacteraceae</taxon>
        <taxon>Bombella</taxon>
    </lineage>
</organism>
<sequence>MKQTDIRPLFATPWAEQADSSTIATIPQSATAIGRASMALGFPKATMTPIAAGGVPPYGEDMNGILNMLSRAARTAELGILHPFSADYATAINGYPVGATIAHPTIAGRFLICTADNNTNDPSQSMNGWLDPLGNYATAAALQQETQRAQAAEAGLLPLAGGTITGPINRAGGGVLPEVIGPNLTGRVVIQAFTATGQTAWGDDREAWVSFPASFTPGTVPVISIAITRETGGGYVSRFAPIGVYLNTSTPHINNTGFYFQPAYVKGGEVNTSGGQWTVQVIAIGVMQ</sequence>
<keyword evidence="2" id="KW-1185">Reference proteome</keyword>
<proteinExistence type="predicted"/>
<evidence type="ECO:0000313" key="2">
    <source>
        <dbReference type="Proteomes" id="UP001165575"/>
    </source>
</evidence>
<name>A0ABT3WPT8_9PROT</name>
<protein>
    <recommendedName>
        <fullName evidence="3">Tail fiber protein</fullName>
    </recommendedName>
</protein>
<evidence type="ECO:0008006" key="3">
    <source>
        <dbReference type="Google" id="ProtNLM"/>
    </source>
</evidence>